<dbReference type="SUPFAM" id="SSF103473">
    <property type="entry name" value="MFS general substrate transporter"/>
    <property type="match status" value="1"/>
</dbReference>
<keyword evidence="6 7" id="KW-0472">Membrane</keyword>
<feature type="transmembrane region" description="Helical" evidence="7">
    <location>
        <begin position="292"/>
        <end position="310"/>
    </location>
</feature>
<dbReference type="InterPro" id="IPR010290">
    <property type="entry name" value="TM_effector"/>
</dbReference>
<feature type="transmembrane region" description="Helical" evidence="7">
    <location>
        <begin position="51"/>
        <end position="73"/>
    </location>
</feature>
<gene>
    <name evidence="9" type="ORF">A1sIA56_00465</name>
</gene>
<dbReference type="PANTHER" id="PTHR23513:SF11">
    <property type="entry name" value="STAPHYLOFERRIN A TRANSPORTER"/>
    <property type="match status" value="1"/>
</dbReference>
<evidence type="ECO:0000256" key="4">
    <source>
        <dbReference type="ARBA" id="ARBA00022692"/>
    </source>
</evidence>
<dbReference type="EMBL" id="CP016773">
    <property type="protein sequence ID" value="ASY15419.1"/>
    <property type="molecule type" value="Genomic_DNA"/>
</dbReference>
<dbReference type="GO" id="GO:0022857">
    <property type="term" value="F:transmembrane transporter activity"/>
    <property type="evidence" value="ECO:0007669"/>
    <property type="project" value="InterPro"/>
</dbReference>
<keyword evidence="4 7" id="KW-0812">Transmembrane</keyword>
<dbReference type="Proteomes" id="UP000217215">
    <property type="component" value="Chromosome"/>
</dbReference>
<dbReference type="CDD" id="cd06173">
    <property type="entry name" value="MFS_MefA_like"/>
    <property type="match status" value="1"/>
</dbReference>
<evidence type="ECO:0000259" key="8">
    <source>
        <dbReference type="PROSITE" id="PS50850"/>
    </source>
</evidence>
<accession>A0A249KFE0</accession>
<evidence type="ECO:0000256" key="6">
    <source>
        <dbReference type="ARBA" id="ARBA00023136"/>
    </source>
</evidence>
<dbReference type="InterPro" id="IPR020846">
    <property type="entry name" value="MFS_dom"/>
</dbReference>
<organism evidence="9 10">
    <name type="scientific">Candidatus Planktophila sulfonica</name>
    <dbReference type="NCBI Taxonomy" id="1884904"/>
    <lineage>
        <taxon>Bacteria</taxon>
        <taxon>Bacillati</taxon>
        <taxon>Actinomycetota</taxon>
        <taxon>Actinomycetes</taxon>
        <taxon>Candidatus Nanopelagicales</taxon>
        <taxon>Candidatus Nanopelagicaceae</taxon>
        <taxon>Candidatus Planktophila</taxon>
    </lineage>
</organism>
<feature type="transmembrane region" description="Helical" evidence="7">
    <location>
        <begin position="21"/>
        <end position="39"/>
    </location>
</feature>
<feature type="transmembrane region" description="Helical" evidence="7">
    <location>
        <begin position="381"/>
        <end position="400"/>
    </location>
</feature>
<dbReference type="AlphaFoldDB" id="A0A249KFE0"/>
<dbReference type="PANTHER" id="PTHR23513">
    <property type="entry name" value="INTEGRAL MEMBRANE EFFLUX PROTEIN-RELATED"/>
    <property type="match status" value="1"/>
</dbReference>
<dbReference type="InterPro" id="IPR036259">
    <property type="entry name" value="MFS_trans_sf"/>
</dbReference>
<feature type="transmembrane region" description="Helical" evidence="7">
    <location>
        <begin position="350"/>
        <end position="369"/>
    </location>
</feature>
<feature type="transmembrane region" description="Helical" evidence="7">
    <location>
        <begin position="180"/>
        <end position="197"/>
    </location>
</feature>
<feature type="transmembrane region" description="Helical" evidence="7">
    <location>
        <begin position="85"/>
        <end position="105"/>
    </location>
</feature>
<feature type="transmembrane region" description="Helical" evidence="7">
    <location>
        <begin position="227"/>
        <end position="251"/>
    </location>
</feature>
<evidence type="ECO:0000256" key="1">
    <source>
        <dbReference type="ARBA" id="ARBA00004651"/>
    </source>
</evidence>
<evidence type="ECO:0000313" key="9">
    <source>
        <dbReference type="EMBL" id="ASY15419.1"/>
    </source>
</evidence>
<dbReference type="RefSeq" id="WP_095673012.1">
    <property type="nucleotide sequence ID" value="NZ_CP016773.1"/>
</dbReference>
<keyword evidence="2" id="KW-0813">Transport</keyword>
<evidence type="ECO:0000313" key="10">
    <source>
        <dbReference type="Proteomes" id="UP000217215"/>
    </source>
</evidence>
<evidence type="ECO:0000256" key="7">
    <source>
        <dbReference type="SAM" id="Phobius"/>
    </source>
</evidence>
<dbReference type="PROSITE" id="PS50850">
    <property type="entry name" value="MFS"/>
    <property type="match status" value="1"/>
</dbReference>
<keyword evidence="3" id="KW-1003">Cell membrane</keyword>
<feature type="domain" description="Major facilitator superfamily (MFS) profile" evidence="8">
    <location>
        <begin position="18"/>
        <end position="404"/>
    </location>
</feature>
<keyword evidence="5 7" id="KW-1133">Transmembrane helix</keyword>
<dbReference type="KEGG" id="psuf:A1sIA56_00465"/>
<dbReference type="OrthoDB" id="9775268at2"/>
<dbReference type="Pfam" id="PF05977">
    <property type="entry name" value="MFS_3"/>
    <property type="match status" value="1"/>
</dbReference>
<evidence type="ECO:0000256" key="5">
    <source>
        <dbReference type="ARBA" id="ARBA00022989"/>
    </source>
</evidence>
<reference evidence="9 10" key="1">
    <citation type="submission" date="2016-07" db="EMBL/GenBank/DDBJ databases">
        <title>High microdiversification within the ubiquitous acI lineage of Actinobacteria.</title>
        <authorList>
            <person name="Neuenschwander S.M."/>
            <person name="Salcher M."/>
            <person name="Ghai R."/>
            <person name="Pernthaler J."/>
        </authorList>
    </citation>
    <scope>NUCLEOTIDE SEQUENCE [LARGE SCALE GENOMIC DNA]</scope>
    <source>
        <strain evidence="9">MMS-IA-56</strain>
    </source>
</reference>
<evidence type="ECO:0000256" key="3">
    <source>
        <dbReference type="ARBA" id="ARBA00022475"/>
    </source>
</evidence>
<dbReference type="GO" id="GO:0005886">
    <property type="term" value="C:plasma membrane"/>
    <property type="evidence" value="ECO:0007669"/>
    <property type="project" value="UniProtKB-SubCell"/>
</dbReference>
<proteinExistence type="predicted"/>
<evidence type="ECO:0000256" key="2">
    <source>
        <dbReference type="ARBA" id="ARBA00022448"/>
    </source>
</evidence>
<name>A0A249KFE0_9ACTN</name>
<feature type="transmembrane region" description="Helical" evidence="7">
    <location>
        <begin position="263"/>
        <end position="280"/>
    </location>
</feature>
<dbReference type="Gene3D" id="1.20.1250.20">
    <property type="entry name" value="MFS general substrate transporter like domains"/>
    <property type="match status" value="1"/>
</dbReference>
<sequence>MRIKVNENGNWRSFRHRNFRILFPANALSNIGTWAQRVAQDWLVLELTDNNGFYLGLVTAIQFAPVLLFSLQGGAMADRVDKRKLLIWTNIVAALACYALGILVVAEVIQLWHVFACAAILGISSALDAPIRQSFTSEIVGHSDVANAVSLNSANFNAGRLVGPALSGFLIARFSTGPSFLINATTYLFVILSLLFMRSSDFFIQKKEETLGTIREGLRYAKARPDLYVVMALVFFAATFGLNFQIFNALMASKEFGKGPAEFGLLGTYIAVGSLSGALLSARLERFRNAKLVIKLGVWFSIVVIVLSVMPTYTWYSLWLPICGISALTMLISANSYVQVNSDPAVRGRVMGIYLLVFMGGTPLGSMLIGYLTEALGTRETIAMCGGFSLLMCALIWFFFNDKVERPDDLRVSSVLRQ</sequence>
<keyword evidence="10" id="KW-1185">Reference proteome</keyword>
<protein>
    <submittedName>
        <fullName evidence="9">Major facilitator superfamily protein</fullName>
    </submittedName>
</protein>
<comment type="subcellular location">
    <subcellularLocation>
        <location evidence="1">Cell membrane</location>
        <topology evidence="1">Multi-pass membrane protein</topology>
    </subcellularLocation>
</comment>
<feature type="transmembrane region" description="Helical" evidence="7">
    <location>
        <begin position="316"/>
        <end position="338"/>
    </location>
</feature>